<organism evidence="6 7">
    <name type="scientific">Qipengyuania algicida</name>
    <dbReference type="NCBI Taxonomy" id="1836209"/>
    <lineage>
        <taxon>Bacteria</taxon>
        <taxon>Pseudomonadati</taxon>
        <taxon>Pseudomonadota</taxon>
        <taxon>Alphaproteobacteria</taxon>
        <taxon>Sphingomonadales</taxon>
        <taxon>Erythrobacteraceae</taxon>
        <taxon>Qipengyuania</taxon>
    </lineage>
</organism>
<reference evidence="6 7" key="1">
    <citation type="submission" date="2019-12" db="EMBL/GenBank/DDBJ databases">
        <title>Genomic-based taxomic classification of the family Erythrobacteraceae.</title>
        <authorList>
            <person name="Xu L."/>
        </authorList>
    </citation>
    <scope>NUCLEOTIDE SEQUENCE [LARGE SCALE GENOMIC DNA]</scope>
    <source>
        <strain evidence="6 7">KEMB 9005-328</strain>
    </source>
</reference>
<dbReference type="PROSITE" id="PS50931">
    <property type="entry name" value="HTH_LYSR"/>
    <property type="match status" value="1"/>
</dbReference>
<protein>
    <submittedName>
        <fullName evidence="6">LysR family transcriptional regulator</fullName>
    </submittedName>
</protein>
<comment type="caution">
    <text evidence="6">The sequence shown here is derived from an EMBL/GenBank/DDBJ whole genome shotgun (WGS) entry which is preliminary data.</text>
</comment>
<dbReference type="RefSeq" id="WP_160753572.1">
    <property type="nucleotide sequence ID" value="NZ_WTYA01000007.1"/>
</dbReference>
<evidence type="ECO:0000256" key="4">
    <source>
        <dbReference type="ARBA" id="ARBA00023163"/>
    </source>
</evidence>
<dbReference type="PANTHER" id="PTHR30419:SF8">
    <property type="entry name" value="NITROGEN ASSIMILATION TRANSCRIPTIONAL ACTIVATOR-RELATED"/>
    <property type="match status" value="1"/>
</dbReference>
<dbReference type="GO" id="GO:0005829">
    <property type="term" value="C:cytosol"/>
    <property type="evidence" value="ECO:0007669"/>
    <property type="project" value="TreeGrafter"/>
</dbReference>
<dbReference type="Gene3D" id="3.40.190.290">
    <property type="match status" value="1"/>
</dbReference>
<dbReference type="InterPro" id="IPR000847">
    <property type="entry name" value="LysR_HTH_N"/>
</dbReference>
<dbReference type="PANTHER" id="PTHR30419">
    <property type="entry name" value="HTH-TYPE TRANSCRIPTIONAL REGULATOR YBHD"/>
    <property type="match status" value="1"/>
</dbReference>
<keyword evidence="2" id="KW-0805">Transcription regulation</keyword>
<keyword evidence="4" id="KW-0804">Transcription</keyword>
<sequence length="304" mass="33553">MTDIALMYFYETAMLGTMRQASDKIGVAVSSISRQITQLEQQLGMPLIERGRRTIKVTPAGEVALEYYRTQQADREAFLNRLADLRGFRTGNVDLAVGEGFLGRSFTEIVEQFQRDNPRIELSIVSASTAEIVRMVLNDEAHIGLIFQSENEPKIRVRTSALQPLMVICSPTHPLAADDGVTLPALAEQSLCLPPKGFRIRQTLAAAELRFNVWLQPQLTTGSIHVMREIAKEGRAVTVLPPISVLSDLEEGSLVALPLMDADLEHTTIGLIHRLGRQLSGPPGRMLSLLEKRVRGWTVSSAAD</sequence>
<dbReference type="AlphaFoldDB" id="A0A845AK67"/>
<dbReference type="OrthoDB" id="7158941at2"/>
<proteinExistence type="inferred from homology"/>
<feature type="domain" description="HTH lysR-type" evidence="5">
    <location>
        <begin position="1"/>
        <end position="58"/>
    </location>
</feature>
<evidence type="ECO:0000313" key="7">
    <source>
        <dbReference type="Proteomes" id="UP000439780"/>
    </source>
</evidence>
<name>A0A845AK67_9SPHN</name>
<evidence type="ECO:0000313" key="6">
    <source>
        <dbReference type="EMBL" id="MXP29291.1"/>
    </source>
</evidence>
<dbReference type="InterPro" id="IPR036390">
    <property type="entry name" value="WH_DNA-bd_sf"/>
</dbReference>
<comment type="similarity">
    <text evidence="1">Belongs to the LysR transcriptional regulatory family.</text>
</comment>
<dbReference type="InterPro" id="IPR005119">
    <property type="entry name" value="LysR_subst-bd"/>
</dbReference>
<dbReference type="SUPFAM" id="SSF53850">
    <property type="entry name" value="Periplasmic binding protein-like II"/>
    <property type="match status" value="1"/>
</dbReference>
<dbReference type="SUPFAM" id="SSF46785">
    <property type="entry name" value="Winged helix' DNA-binding domain"/>
    <property type="match status" value="1"/>
</dbReference>
<dbReference type="GO" id="GO:0003700">
    <property type="term" value="F:DNA-binding transcription factor activity"/>
    <property type="evidence" value="ECO:0007669"/>
    <property type="project" value="InterPro"/>
</dbReference>
<dbReference type="Pfam" id="PF03466">
    <property type="entry name" value="LysR_substrate"/>
    <property type="match status" value="1"/>
</dbReference>
<dbReference type="InterPro" id="IPR036388">
    <property type="entry name" value="WH-like_DNA-bd_sf"/>
</dbReference>
<gene>
    <name evidence="6" type="ORF">GRI58_10710</name>
</gene>
<dbReference type="EMBL" id="WTYA01000007">
    <property type="protein sequence ID" value="MXP29291.1"/>
    <property type="molecule type" value="Genomic_DNA"/>
</dbReference>
<dbReference type="GO" id="GO:0003677">
    <property type="term" value="F:DNA binding"/>
    <property type="evidence" value="ECO:0007669"/>
    <property type="project" value="UniProtKB-KW"/>
</dbReference>
<keyword evidence="3" id="KW-0238">DNA-binding</keyword>
<evidence type="ECO:0000256" key="2">
    <source>
        <dbReference type="ARBA" id="ARBA00023015"/>
    </source>
</evidence>
<dbReference type="Proteomes" id="UP000439780">
    <property type="component" value="Unassembled WGS sequence"/>
</dbReference>
<evidence type="ECO:0000259" key="5">
    <source>
        <dbReference type="PROSITE" id="PS50931"/>
    </source>
</evidence>
<dbReference type="Pfam" id="PF00126">
    <property type="entry name" value="HTH_1"/>
    <property type="match status" value="1"/>
</dbReference>
<dbReference type="InterPro" id="IPR050950">
    <property type="entry name" value="HTH-type_LysR_regulators"/>
</dbReference>
<evidence type="ECO:0000256" key="3">
    <source>
        <dbReference type="ARBA" id="ARBA00023125"/>
    </source>
</evidence>
<dbReference type="Gene3D" id="1.10.10.10">
    <property type="entry name" value="Winged helix-like DNA-binding domain superfamily/Winged helix DNA-binding domain"/>
    <property type="match status" value="1"/>
</dbReference>
<keyword evidence="7" id="KW-1185">Reference proteome</keyword>
<accession>A0A845AK67</accession>
<evidence type="ECO:0000256" key="1">
    <source>
        <dbReference type="ARBA" id="ARBA00009437"/>
    </source>
</evidence>